<accession>A0A3P8H3Y9</accession>
<dbReference type="PANTHER" id="PTHR14684:SF2">
    <property type="entry name" value="THIOREDOXIN DOMAIN-CONTAINING PROTEIN 15"/>
    <property type="match status" value="1"/>
</dbReference>
<dbReference type="SUPFAM" id="SSF52833">
    <property type="entry name" value="Thioredoxin-like"/>
    <property type="match status" value="1"/>
</dbReference>
<dbReference type="PANTHER" id="PTHR14684">
    <property type="entry name" value="THIOREDOXIN DOMAIN-CONTAINING PROTEIN 15"/>
    <property type="match status" value="1"/>
</dbReference>
<dbReference type="EMBL" id="UZAN01052591">
    <property type="protein sequence ID" value="VDP89571.1"/>
    <property type="molecule type" value="Genomic_DNA"/>
</dbReference>
<sequence length="139" mass="16349">MIIPSAFGVERLLQAAPRSRQPASISQSIPGQSVRLTKTTTHDCYLLFLYSLDCRFSYDFFPHVRALARAYPQFRVYAVRIEDYMTHRWSLRTLYVPKLKLMVDGRVLREYADSEFDFDALIDFVWTNTRKGSVTCFRY</sequence>
<gene>
    <name evidence="1" type="ORF">ECPE_LOCUS12299</name>
</gene>
<dbReference type="OrthoDB" id="1899781at2759"/>
<evidence type="ECO:0000313" key="1">
    <source>
        <dbReference type="EMBL" id="VDP89571.1"/>
    </source>
</evidence>
<dbReference type="InterPro" id="IPR036249">
    <property type="entry name" value="Thioredoxin-like_sf"/>
</dbReference>
<dbReference type="AlphaFoldDB" id="A0A3P8H3Y9"/>
<protein>
    <recommendedName>
        <fullName evidence="3">Thioredoxin domain-containing protein</fullName>
    </recommendedName>
</protein>
<proteinExistence type="predicted"/>
<organism evidence="1 2">
    <name type="scientific">Echinostoma caproni</name>
    <dbReference type="NCBI Taxonomy" id="27848"/>
    <lineage>
        <taxon>Eukaryota</taxon>
        <taxon>Metazoa</taxon>
        <taxon>Spiralia</taxon>
        <taxon>Lophotrochozoa</taxon>
        <taxon>Platyhelminthes</taxon>
        <taxon>Trematoda</taxon>
        <taxon>Digenea</taxon>
        <taxon>Plagiorchiida</taxon>
        <taxon>Echinostomata</taxon>
        <taxon>Echinostomatoidea</taxon>
        <taxon>Echinostomatidae</taxon>
        <taxon>Echinostoma</taxon>
    </lineage>
</organism>
<dbReference type="InterPro" id="IPR042418">
    <property type="entry name" value="TXNDC15"/>
</dbReference>
<name>A0A3P8H3Y9_9TREM</name>
<evidence type="ECO:0000313" key="2">
    <source>
        <dbReference type="Proteomes" id="UP000272942"/>
    </source>
</evidence>
<evidence type="ECO:0008006" key="3">
    <source>
        <dbReference type="Google" id="ProtNLM"/>
    </source>
</evidence>
<dbReference type="Proteomes" id="UP000272942">
    <property type="component" value="Unassembled WGS sequence"/>
</dbReference>
<reference evidence="1 2" key="1">
    <citation type="submission" date="2018-11" db="EMBL/GenBank/DDBJ databases">
        <authorList>
            <consortium name="Pathogen Informatics"/>
        </authorList>
    </citation>
    <scope>NUCLEOTIDE SEQUENCE [LARGE SCALE GENOMIC DNA]</scope>
    <source>
        <strain evidence="1 2">Egypt</strain>
    </source>
</reference>
<keyword evidence="2" id="KW-1185">Reference proteome</keyword>